<keyword evidence="9 10" id="KW-0472">Membrane</keyword>
<gene>
    <name evidence="11" type="primary">pnuC</name>
    <name evidence="11" type="ORF">AAK873_06795</name>
</gene>
<dbReference type="NCBIfam" id="TIGR01528">
    <property type="entry name" value="NMN_trans_PnuC"/>
    <property type="match status" value="1"/>
</dbReference>
<evidence type="ECO:0000256" key="10">
    <source>
        <dbReference type="SAM" id="Phobius"/>
    </source>
</evidence>
<accession>A0ABV4CVB9</accession>
<dbReference type="RefSeq" id="WP_121700182.1">
    <property type="nucleotide sequence ID" value="NZ_JBCLPP010000015.1"/>
</dbReference>
<keyword evidence="8 10" id="KW-1133">Transmembrane helix</keyword>
<evidence type="ECO:0000256" key="5">
    <source>
        <dbReference type="ARBA" id="ARBA00022448"/>
    </source>
</evidence>
<evidence type="ECO:0000256" key="7">
    <source>
        <dbReference type="ARBA" id="ARBA00022692"/>
    </source>
</evidence>
<dbReference type="PANTHER" id="PTHR36122">
    <property type="entry name" value="NICOTINAMIDE RIBOSIDE TRANSPORTER PNUC"/>
    <property type="match status" value="1"/>
</dbReference>
<dbReference type="Pfam" id="PF04973">
    <property type="entry name" value="NMN_transporter"/>
    <property type="match status" value="1"/>
</dbReference>
<reference evidence="11 12" key="1">
    <citation type="submission" date="2024-03" db="EMBL/GenBank/DDBJ databases">
        <title>Mouse gut bacterial collection (mGBC) of GemPharmatech.</title>
        <authorList>
            <person name="He Y."/>
            <person name="Dong L."/>
            <person name="Wu D."/>
            <person name="Gao X."/>
            <person name="Lin Z."/>
        </authorList>
    </citation>
    <scope>NUCLEOTIDE SEQUENCE [LARGE SCALE GENOMIC DNA]</scope>
    <source>
        <strain evidence="11 12">54-13</strain>
    </source>
</reference>
<evidence type="ECO:0000313" key="12">
    <source>
        <dbReference type="Proteomes" id="UP001565200"/>
    </source>
</evidence>
<evidence type="ECO:0000256" key="8">
    <source>
        <dbReference type="ARBA" id="ARBA00022989"/>
    </source>
</evidence>
<feature type="transmembrane region" description="Helical" evidence="10">
    <location>
        <begin position="103"/>
        <end position="124"/>
    </location>
</feature>
<proteinExistence type="inferred from homology"/>
<name>A0ABV4CVB9_9BACT</name>
<comment type="similarity">
    <text evidence="3">Belongs to the nicotinamide ribonucleoside (NR) uptake permease (TC 4.B.1) family.</text>
</comment>
<evidence type="ECO:0000256" key="9">
    <source>
        <dbReference type="ARBA" id="ARBA00023136"/>
    </source>
</evidence>
<evidence type="ECO:0000256" key="4">
    <source>
        <dbReference type="ARBA" id="ARBA00017522"/>
    </source>
</evidence>
<evidence type="ECO:0000256" key="3">
    <source>
        <dbReference type="ARBA" id="ARBA00006669"/>
    </source>
</evidence>
<dbReference type="EMBL" id="JBCLPP010000015">
    <property type="protein sequence ID" value="MEY8245324.1"/>
    <property type="molecule type" value="Genomic_DNA"/>
</dbReference>
<dbReference type="PANTHER" id="PTHR36122:SF2">
    <property type="entry name" value="NICOTINAMIDE RIBOSIDE TRANSPORTER PNUC"/>
    <property type="match status" value="1"/>
</dbReference>
<evidence type="ECO:0000256" key="6">
    <source>
        <dbReference type="ARBA" id="ARBA00022475"/>
    </source>
</evidence>
<protein>
    <recommendedName>
        <fullName evidence="4">Nicotinamide riboside transporter PnuC</fullName>
    </recommendedName>
</protein>
<feature type="transmembrane region" description="Helical" evidence="10">
    <location>
        <begin position="62"/>
        <end position="82"/>
    </location>
</feature>
<feature type="transmembrane region" description="Helical" evidence="10">
    <location>
        <begin position="6"/>
        <end position="26"/>
    </location>
</feature>
<sequence>MTLYDLPWDTILEVLGFSVGILYLWWEYHADSRLWFASIVMPTISMWIYFHKGIYADFAINIYYFLIAVYGYIAWTRGIRHGKKSSATKIKQLPIRHIPRRQLLSCSAIFLLLWIALYCGLRYLTDSTVPVADAFTTALSIVAMWMLARKYIEQWIAWIAVDAVCVALYSYKSIYLYGILYGAYTIVAFKGYRNWKRLMQSHQSTPQAD</sequence>
<evidence type="ECO:0000313" key="11">
    <source>
        <dbReference type="EMBL" id="MEY8245324.1"/>
    </source>
</evidence>
<keyword evidence="6" id="KW-1003">Cell membrane</keyword>
<keyword evidence="5" id="KW-0813">Transport</keyword>
<evidence type="ECO:0000256" key="1">
    <source>
        <dbReference type="ARBA" id="ARBA00002672"/>
    </source>
</evidence>
<organism evidence="11 12">
    <name type="scientific">Heminiphilus faecis</name>
    <dbReference type="NCBI Taxonomy" id="2601703"/>
    <lineage>
        <taxon>Bacteria</taxon>
        <taxon>Pseudomonadati</taxon>
        <taxon>Bacteroidota</taxon>
        <taxon>Bacteroidia</taxon>
        <taxon>Bacteroidales</taxon>
        <taxon>Muribaculaceae</taxon>
        <taxon>Heminiphilus</taxon>
    </lineage>
</organism>
<comment type="caution">
    <text evidence="11">The sequence shown here is derived from an EMBL/GenBank/DDBJ whole genome shotgun (WGS) entry which is preliminary data.</text>
</comment>
<feature type="transmembrane region" description="Helical" evidence="10">
    <location>
        <begin position="177"/>
        <end position="195"/>
    </location>
</feature>
<comment type="function">
    <text evidence="1">Required for nicotinamide riboside transport across the inner membrane.</text>
</comment>
<dbReference type="Proteomes" id="UP001565200">
    <property type="component" value="Unassembled WGS sequence"/>
</dbReference>
<keyword evidence="7 10" id="KW-0812">Transmembrane</keyword>
<dbReference type="InterPro" id="IPR006419">
    <property type="entry name" value="NMN_transpt_PnuC"/>
</dbReference>
<evidence type="ECO:0000256" key="2">
    <source>
        <dbReference type="ARBA" id="ARBA00004651"/>
    </source>
</evidence>
<comment type="subcellular location">
    <subcellularLocation>
        <location evidence="2">Cell membrane</location>
        <topology evidence="2">Multi-pass membrane protein</topology>
    </subcellularLocation>
</comment>
<feature type="transmembrane region" description="Helical" evidence="10">
    <location>
        <begin position="33"/>
        <end position="50"/>
    </location>
</feature>
<keyword evidence="12" id="KW-1185">Reference proteome</keyword>